<keyword evidence="5" id="KW-0067">ATP-binding</keyword>
<dbReference type="PROSITE" id="PS50929">
    <property type="entry name" value="ABC_TM1F"/>
    <property type="match status" value="2"/>
</dbReference>
<keyword evidence="6 8" id="KW-1133">Transmembrane helix</keyword>
<feature type="transmembrane region" description="Helical" evidence="8">
    <location>
        <begin position="597"/>
        <end position="619"/>
    </location>
</feature>
<evidence type="ECO:0000313" key="12">
    <source>
        <dbReference type="Proteomes" id="UP001162162"/>
    </source>
</evidence>
<dbReference type="InterPro" id="IPR003593">
    <property type="entry name" value="AAA+_ATPase"/>
</dbReference>
<evidence type="ECO:0000256" key="6">
    <source>
        <dbReference type="ARBA" id="ARBA00022989"/>
    </source>
</evidence>
<keyword evidence="2" id="KW-0813">Transport</keyword>
<keyword evidence="4" id="KW-0547">Nucleotide-binding</keyword>
<dbReference type="Pfam" id="PF00005">
    <property type="entry name" value="ABC_tran"/>
    <property type="match status" value="1"/>
</dbReference>
<organism evidence="11 12">
    <name type="scientific">Aromia moschata</name>
    <dbReference type="NCBI Taxonomy" id="1265417"/>
    <lineage>
        <taxon>Eukaryota</taxon>
        <taxon>Metazoa</taxon>
        <taxon>Ecdysozoa</taxon>
        <taxon>Arthropoda</taxon>
        <taxon>Hexapoda</taxon>
        <taxon>Insecta</taxon>
        <taxon>Pterygota</taxon>
        <taxon>Neoptera</taxon>
        <taxon>Endopterygota</taxon>
        <taxon>Coleoptera</taxon>
        <taxon>Polyphaga</taxon>
        <taxon>Cucujiformia</taxon>
        <taxon>Chrysomeloidea</taxon>
        <taxon>Cerambycidae</taxon>
        <taxon>Cerambycinae</taxon>
        <taxon>Callichromatini</taxon>
        <taxon>Aromia</taxon>
    </lineage>
</organism>
<evidence type="ECO:0000259" key="10">
    <source>
        <dbReference type="PROSITE" id="PS50929"/>
    </source>
</evidence>
<dbReference type="SUPFAM" id="SSF90123">
    <property type="entry name" value="ABC transporter transmembrane region"/>
    <property type="match status" value="2"/>
</dbReference>
<dbReference type="Gene3D" id="3.40.50.300">
    <property type="entry name" value="P-loop containing nucleotide triphosphate hydrolases"/>
    <property type="match status" value="3"/>
</dbReference>
<dbReference type="InterPro" id="IPR003439">
    <property type="entry name" value="ABC_transporter-like_ATP-bd"/>
</dbReference>
<dbReference type="FunFam" id="3.40.50.300:FF:000163">
    <property type="entry name" value="Multidrug resistance-associated protein member 4"/>
    <property type="match status" value="1"/>
</dbReference>
<dbReference type="Gene3D" id="1.20.1560.10">
    <property type="entry name" value="ABC transporter type 1, transmembrane domain"/>
    <property type="match status" value="2"/>
</dbReference>
<feature type="transmembrane region" description="Helical" evidence="8">
    <location>
        <begin position="123"/>
        <end position="141"/>
    </location>
</feature>
<keyword evidence="7 8" id="KW-0472">Membrane</keyword>
<comment type="subcellular location">
    <subcellularLocation>
        <location evidence="1">Membrane</location>
        <topology evidence="1">Multi-pass membrane protein</topology>
    </subcellularLocation>
</comment>
<dbReference type="SUPFAM" id="SSF52540">
    <property type="entry name" value="P-loop containing nucleoside triphosphate hydrolases"/>
    <property type="match status" value="2"/>
</dbReference>
<evidence type="ECO:0000256" key="5">
    <source>
        <dbReference type="ARBA" id="ARBA00022840"/>
    </source>
</evidence>
<keyword evidence="3 8" id="KW-0812">Transmembrane</keyword>
<feature type="transmembrane region" description="Helical" evidence="8">
    <location>
        <begin position="785"/>
        <end position="805"/>
    </location>
</feature>
<dbReference type="GO" id="GO:0005524">
    <property type="term" value="F:ATP binding"/>
    <property type="evidence" value="ECO:0007669"/>
    <property type="project" value="UniProtKB-KW"/>
</dbReference>
<dbReference type="PROSITE" id="PS50893">
    <property type="entry name" value="ABC_TRANSPORTER_2"/>
    <property type="match status" value="1"/>
</dbReference>
<sequence>MVVKFESRLGYCQEINGTQFLYGKVITKAYKKDLEEDDLYEVVRACRSKKCGDKLEAQLKIEKEKGTPSTFKLLWTCYGTRYILLGMLHLSYRLISSILEPEAIGKIVAYFAPGQTVLTLHDAIYYASIMIGLKLLHCFYFQNYMIYLQQLAIQIRTAFCSIIYRKALKLSPAILSDISLGNIITVITKDVLQFEASIWLFNDLWIAVVQSVVICYLIYAKIGLSSTVGVGMLLALIPVQVYVGKMIKGMRLKINKRTDERLQITQESLSAIRIIKMYTWEKVFGDKIDEARKKEMKIMLRTMYLKIALIISSILCSKVGFYVLIMAYIYFNTNANAEIIFYLMRCFGTLRHTVSFSISMGMTRIAELSASLSRINRILNAEELENTVEKPTDKPSIGMKGVKFSMRGNLGCGKSSLVKVILKDYPIEEGILNTSGRMSYASQDPWLFPSSIKQNILFGEPYDEDRYKAVIRACALQYDLSLFEKGDETIVADRGLNLSKGPAVAHHIFNECIRGFLKDRLCVLVTHNAKHIANADYVIILDKGTIKFQGKNQDVSKDLLKAIEEEVVNEKDIDEVESNEVEAEGERKEGGVSGDVYARYFSLGGGFFMVILIVVMYFGSQFTESYSSKVLTNWINIQQKLYDVRGTLNETGIESTARELFNSSLLIVNSTLLPILATDASSLNISAPNITADTNNSFLTIDKLELKSHKTLNMYSMLIVSSTVLELIKHYLVLKFARNASVKLHRQMIDGIIYSVMSFFDNYFIGNILNRFAQDLTVIDEQLPFVLSIMVGTIFSVGGIIILIAVVNWRFFLPSLLLLAFLILLRMFYMPAARSLKRLESATRSPIVGHLNSSMEGLTTIRAYKAQSILKDEFDRHQDLYTSAHYTSFCAKRAFAFYMDFSSVLFMTIIIARFLFFDLDTAAGDVGLAITQAAQLSMVIQFALMQWSETENLMTSVERVLEYTRLEKETTAGVEVEGWPSKGEINYVNVSLKYATEKVLKNISFSVKSKQKIGIVGRTGAGKSSIISTLFRLYNYEGQIFIDDVEIKTLSLNFLRQHISIIPQDPIMFAGTVRSNIDPLQKYTDEEIWSTVHKIQLEKIIPSLDYVIADNTSNFSTGQRQLICLARAIIRKNKIVVLDEATANMDPETEFLIQKAIVENFSACTVFIIAHRLQSILDCHKVIVMEKGEIVEYEDPLVLMEDKSSMFSKMLTDAGLNEHQQ</sequence>
<dbReference type="InterPro" id="IPR050173">
    <property type="entry name" value="ABC_transporter_C-like"/>
</dbReference>
<evidence type="ECO:0000256" key="8">
    <source>
        <dbReference type="SAM" id="Phobius"/>
    </source>
</evidence>
<feature type="domain" description="ABC transmembrane type-1" evidence="10">
    <location>
        <begin position="714"/>
        <end position="952"/>
    </location>
</feature>
<dbReference type="InterPro" id="IPR011527">
    <property type="entry name" value="ABC1_TM_dom"/>
</dbReference>
<dbReference type="GO" id="GO:0016887">
    <property type="term" value="F:ATP hydrolysis activity"/>
    <property type="evidence" value="ECO:0007669"/>
    <property type="project" value="InterPro"/>
</dbReference>
<dbReference type="Pfam" id="PF00664">
    <property type="entry name" value="ABC_membrane"/>
    <property type="match status" value="2"/>
</dbReference>
<feature type="transmembrane region" description="Helical" evidence="8">
    <location>
        <begin position="712"/>
        <end position="732"/>
    </location>
</feature>
<feature type="transmembrane region" description="Helical" evidence="8">
    <location>
        <begin position="895"/>
        <end position="916"/>
    </location>
</feature>
<gene>
    <name evidence="11" type="ORF">NQ318_020447</name>
</gene>
<evidence type="ECO:0000259" key="9">
    <source>
        <dbReference type="PROSITE" id="PS50893"/>
    </source>
</evidence>
<dbReference type="InterPro" id="IPR027417">
    <property type="entry name" value="P-loop_NTPase"/>
</dbReference>
<dbReference type="Proteomes" id="UP001162162">
    <property type="component" value="Unassembled WGS sequence"/>
</dbReference>
<feature type="transmembrane region" description="Helical" evidence="8">
    <location>
        <begin position="303"/>
        <end position="331"/>
    </location>
</feature>
<feature type="transmembrane region" description="Helical" evidence="8">
    <location>
        <begin position="198"/>
        <end position="219"/>
    </location>
</feature>
<name>A0AAV8YJU9_9CUCU</name>
<dbReference type="CDD" id="cd18579">
    <property type="entry name" value="ABC_6TM_ABCC_D1"/>
    <property type="match status" value="1"/>
</dbReference>
<feature type="transmembrane region" description="Helical" evidence="8">
    <location>
        <begin position="225"/>
        <end position="243"/>
    </location>
</feature>
<dbReference type="InterPro" id="IPR044726">
    <property type="entry name" value="ABCC_6TM_D2"/>
</dbReference>
<dbReference type="PANTHER" id="PTHR24223:SF448">
    <property type="entry name" value="FI20146P1-RELATED"/>
    <property type="match status" value="1"/>
</dbReference>
<dbReference type="CDD" id="cd03244">
    <property type="entry name" value="ABCC_MRP_domain2"/>
    <property type="match status" value="1"/>
</dbReference>
<reference evidence="11" key="1">
    <citation type="journal article" date="2023" name="Insect Mol. Biol.">
        <title>Genome sequencing provides insights into the evolution of gene families encoding plant cell wall-degrading enzymes in longhorned beetles.</title>
        <authorList>
            <person name="Shin N.R."/>
            <person name="Okamura Y."/>
            <person name="Kirsch R."/>
            <person name="Pauchet Y."/>
        </authorList>
    </citation>
    <scope>NUCLEOTIDE SEQUENCE</scope>
    <source>
        <strain evidence="11">AMC_N1</strain>
    </source>
</reference>
<protein>
    <recommendedName>
        <fullName evidence="13">Multidrug resistance-associated protein lethal(2)03659</fullName>
    </recommendedName>
</protein>
<evidence type="ECO:0000256" key="4">
    <source>
        <dbReference type="ARBA" id="ARBA00022741"/>
    </source>
</evidence>
<evidence type="ECO:0000256" key="7">
    <source>
        <dbReference type="ARBA" id="ARBA00023136"/>
    </source>
</evidence>
<evidence type="ECO:0000256" key="1">
    <source>
        <dbReference type="ARBA" id="ARBA00004141"/>
    </source>
</evidence>
<dbReference type="GO" id="GO:0140359">
    <property type="term" value="F:ABC-type transporter activity"/>
    <property type="evidence" value="ECO:0007669"/>
    <property type="project" value="InterPro"/>
</dbReference>
<feature type="transmembrane region" description="Helical" evidence="8">
    <location>
        <begin position="752"/>
        <end position="773"/>
    </location>
</feature>
<dbReference type="SMART" id="SM00382">
    <property type="entry name" value="AAA"/>
    <property type="match status" value="1"/>
</dbReference>
<dbReference type="GO" id="GO:0016020">
    <property type="term" value="C:membrane"/>
    <property type="evidence" value="ECO:0007669"/>
    <property type="project" value="UniProtKB-SubCell"/>
</dbReference>
<proteinExistence type="predicted"/>
<dbReference type="EMBL" id="JAPWTK010000082">
    <property type="protein sequence ID" value="KAJ8951570.1"/>
    <property type="molecule type" value="Genomic_DNA"/>
</dbReference>
<keyword evidence="12" id="KW-1185">Reference proteome</keyword>
<dbReference type="CDD" id="cd18580">
    <property type="entry name" value="ABC_6TM_ABCC_D2"/>
    <property type="match status" value="1"/>
</dbReference>
<feature type="domain" description="ABC transporter" evidence="9">
    <location>
        <begin position="985"/>
        <end position="1212"/>
    </location>
</feature>
<dbReference type="FunFam" id="1.20.1560.10:FF:000006">
    <property type="entry name" value="ATP-binding cassette, sub-family C (CFTR/MRP), member 9"/>
    <property type="match status" value="1"/>
</dbReference>
<dbReference type="AlphaFoldDB" id="A0AAV8YJU9"/>
<evidence type="ECO:0000313" key="11">
    <source>
        <dbReference type="EMBL" id="KAJ8951570.1"/>
    </source>
</evidence>
<feature type="domain" description="ABC transmembrane type-1" evidence="10">
    <location>
        <begin position="95"/>
        <end position="331"/>
    </location>
</feature>
<dbReference type="InterPro" id="IPR044746">
    <property type="entry name" value="ABCC_6TM_D1"/>
</dbReference>
<comment type="caution">
    <text evidence="11">The sequence shown here is derived from an EMBL/GenBank/DDBJ whole genome shotgun (WGS) entry which is preliminary data.</text>
</comment>
<dbReference type="InterPro" id="IPR036640">
    <property type="entry name" value="ABC1_TM_sf"/>
</dbReference>
<evidence type="ECO:0000256" key="2">
    <source>
        <dbReference type="ARBA" id="ARBA00022448"/>
    </source>
</evidence>
<feature type="transmembrane region" description="Helical" evidence="8">
    <location>
        <begin position="811"/>
        <end position="829"/>
    </location>
</feature>
<accession>A0AAV8YJU9</accession>
<dbReference type="PANTHER" id="PTHR24223">
    <property type="entry name" value="ATP-BINDING CASSETTE SUB-FAMILY C"/>
    <property type="match status" value="1"/>
</dbReference>
<evidence type="ECO:0000256" key="3">
    <source>
        <dbReference type="ARBA" id="ARBA00022692"/>
    </source>
</evidence>
<evidence type="ECO:0008006" key="13">
    <source>
        <dbReference type="Google" id="ProtNLM"/>
    </source>
</evidence>